<evidence type="ECO:0000256" key="1">
    <source>
        <dbReference type="ARBA" id="ARBA00022723"/>
    </source>
</evidence>
<evidence type="ECO:0000313" key="7">
    <source>
        <dbReference type="Proteomes" id="UP001152803"/>
    </source>
</evidence>
<comment type="caution">
    <text evidence="6">The sequence shown here is derived from an EMBL/GenBank/DDBJ whole genome shotgun (WGS) entry which is preliminary data.</text>
</comment>
<gene>
    <name evidence="6" type="ORF">COCON_G00230800</name>
</gene>
<evidence type="ECO:0000256" key="2">
    <source>
        <dbReference type="ARBA" id="ARBA00022771"/>
    </source>
</evidence>
<dbReference type="Proteomes" id="UP001152803">
    <property type="component" value="Unassembled WGS sequence"/>
</dbReference>
<dbReference type="InterPro" id="IPR000571">
    <property type="entry name" value="Znf_CCCH"/>
</dbReference>
<keyword evidence="7" id="KW-1185">Reference proteome</keyword>
<dbReference type="GO" id="GO:0005634">
    <property type="term" value="C:nucleus"/>
    <property type="evidence" value="ECO:0007669"/>
    <property type="project" value="TreeGrafter"/>
</dbReference>
<accession>A0A9Q1CVG7</accession>
<dbReference type="GO" id="GO:0008270">
    <property type="term" value="F:zinc ion binding"/>
    <property type="evidence" value="ECO:0007669"/>
    <property type="project" value="UniProtKB-KW"/>
</dbReference>
<dbReference type="PANTHER" id="PTHR45740">
    <property type="entry name" value="POLY [ADP-RIBOSE] POLYMERASE"/>
    <property type="match status" value="1"/>
</dbReference>
<dbReference type="OrthoDB" id="6133115at2759"/>
<dbReference type="Pfam" id="PF18044">
    <property type="entry name" value="zf-CCCH_4"/>
    <property type="match status" value="1"/>
</dbReference>
<protein>
    <recommendedName>
        <fullName evidence="5">C3H1-type domain-containing protein</fullName>
    </recommendedName>
</protein>
<feature type="domain" description="C3H1-type" evidence="5">
    <location>
        <begin position="105"/>
        <end position="127"/>
    </location>
</feature>
<keyword evidence="2 4" id="KW-0863">Zinc-finger</keyword>
<dbReference type="PANTHER" id="PTHR45740:SF6">
    <property type="entry name" value="PROTEIN MONO-ADP-RIBOSYLTRANSFERASE PARP12"/>
    <property type="match status" value="1"/>
</dbReference>
<keyword evidence="3 4" id="KW-0862">Zinc</keyword>
<dbReference type="PROSITE" id="PS50103">
    <property type="entry name" value="ZF_C3H1"/>
    <property type="match status" value="1"/>
</dbReference>
<reference evidence="6" key="1">
    <citation type="journal article" date="2023" name="Science">
        <title>Genome structures resolve the early diversification of teleost fishes.</title>
        <authorList>
            <person name="Parey E."/>
            <person name="Louis A."/>
            <person name="Montfort J."/>
            <person name="Bouchez O."/>
            <person name="Roques C."/>
            <person name="Iampietro C."/>
            <person name="Lluch J."/>
            <person name="Castinel A."/>
            <person name="Donnadieu C."/>
            <person name="Desvignes T."/>
            <person name="Floi Bucao C."/>
            <person name="Jouanno E."/>
            <person name="Wen M."/>
            <person name="Mejri S."/>
            <person name="Dirks R."/>
            <person name="Jansen H."/>
            <person name="Henkel C."/>
            <person name="Chen W.J."/>
            <person name="Zahm M."/>
            <person name="Cabau C."/>
            <person name="Klopp C."/>
            <person name="Thompson A.W."/>
            <person name="Robinson-Rechavi M."/>
            <person name="Braasch I."/>
            <person name="Lecointre G."/>
            <person name="Bobe J."/>
            <person name="Postlethwait J.H."/>
            <person name="Berthelot C."/>
            <person name="Roest Crollius H."/>
            <person name="Guiguen Y."/>
        </authorList>
    </citation>
    <scope>NUCLEOTIDE SEQUENCE</scope>
    <source>
        <strain evidence="6">Concon-B</strain>
    </source>
</reference>
<dbReference type="GO" id="GO:1990404">
    <property type="term" value="F:NAD+-protein mono-ADP-ribosyltransferase activity"/>
    <property type="evidence" value="ECO:0007669"/>
    <property type="project" value="TreeGrafter"/>
</dbReference>
<name>A0A9Q1CVG7_CONCO</name>
<dbReference type="Gene3D" id="4.10.1000.10">
    <property type="entry name" value="Zinc finger, CCCH-type"/>
    <property type="match status" value="1"/>
</dbReference>
<evidence type="ECO:0000259" key="5">
    <source>
        <dbReference type="PROSITE" id="PS50103"/>
    </source>
</evidence>
<dbReference type="GO" id="GO:0003950">
    <property type="term" value="F:NAD+ poly-ADP-ribosyltransferase activity"/>
    <property type="evidence" value="ECO:0007669"/>
    <property type="project" value="TreeGrafter"/>
</dbReference>
<evidence type="ECO:0000256" key="4">
    <source>
        <dbReference type="PROSITE-ProRule" id="PRU00723"/>
    </source>
</evidence>
<dbReference type="InterPro" id="IPR041367">
    <property type="entry name" value="Znf-CCCH_4"/>
</dbReference>
<dbReference type="InterPro" id="IPR051712">
    <property type="entry name" value="ARTD-AVP"/>
</dbReference>
<sequence length="219" mass="23995">MRSCSRCGRRMTPLSSRSCSYGRKCKNSHDLDSDDNRAVLCSHGLQELEDAELFTLLLQNDSSSPGERSRSPLHFQHLQVCSHYNKGNGEHGSCRFKGGCKGLHVCQHFLQGDCTFGDKCKRAHAFDANAQEILKRRGVSPEKSQLLCTIYRNMFAISGPQDGPAGLCVPTADLCLGAGSPPVAATAPPAARERSRQPSSASVSEADRNEICLFFLRRH</sequence>
<proteinExistence type="predicted"/>
<evidence type="ECO:0000313" key="6">
    <source>
        <dbReference type="EMBL" id="KAJ8249864.1"/>
    </source>
</evidence>
<evidence type="ECO:0000256" key="3">
    <source>
        <dbReference type="ARBA" id="ARBA00022833"/>
    </source>
</evidence>
<dbReference type="AlphaFoldDB" id="A0A9Q1CVG7"/>
<organism evidence="6 7">
    <name type="scientific">Conger conger</name>
    <name type="common">Conger eel</name>
    <name type="synonym">Muraena conger</name>
    <dbReference type="NCBI Taxonomy" id="82655"/>
    <lineage>
        <taxon>Eukaryota</taxon>
        <taxon>Metazoa</taxon>
        <taxon>Chordata</taxon>
        <taxon>Craniata</taxon>
        <taxon>Vertebrata</taxon>
        <taxon>Euteleostomi</taxon>
        <taxon>Actinopterygii</taxon>
        <taxon>Neopterygii</taxon>
        <taxon>Teleostei</taxon>
        <taxon>Anguilliformes</taxon>
        <taxon>Congridae</taxon>
        <taxon>Conger</taxon>
    </lineage>
</organism>
<dbReference type="EMBL" id="JAFJMO010000019">
    <property type="protein sequence ID" value="KAJ8249864.1"/>
    <property type="molecule type" value="Genomic_DNA"/>
</dbReference>
<feature type="zinc finger region" description="C3H1-type" evidence="4">
    <location>
        <begin position="105"/>
        <end position="127"/>
    </location>
</feature>
<keyword evidence="1 4" id="KW-0479">Metal-binding</keyword>